<comment type="caution">
    <text evidence="1">The sequence shown here is derived from an EMBL/GenBank/DDBJ whole genome shotgun (WGS) entry which is preliminary data.</text>
</comment>
<proteinExistence type="predicted"/>
<reference evidence="1 2" key="1">
    <citation type="submission" date="2018-08" db="EMBL/GenBank/DDBJ databases">
        <title>A genome reference for cultivated species of the human gut microbiota.</title>
        <authorList>
            <person name="Zou Y."/>
            <person name="Xue W."/>
            <person name="Luo G."/>
        </authorList>
    </citation>
    <scope>NUCLEOTIDE SEQUENCE [LARGE SCALE GENOMIC DNA]</scope>
    <source>
        <strain evidence="1 2">AM16-54</strain>
    </source>
</reference>
<protein>
    <submittedName>
        <fullName evidence="1">Uncharacterized protein</fullName>
    </submittedName>
</protein>
<organism evidence="1 2">
    <name type="scientific">Segatella copri</name>
    <dbReference type="NCBI Taxonomy" id="165179"/>
    <lineage>
        <taxon>Bacteria</taxon>
        <taxon>Pseudomonadati</taxon>
        <taxon>Bacteroidota</taxon>
        <taxon>Bacteroidia</taxon>
        <taxon>Bacteroidales</taxon>
        <taxon>Prevotellaceae</taxon>
        <taxon>Segatella</taxon>
    </lineage>
</organism>
<sequence>MTITKSNIYEEVAKTTAYIGAKNKLEDGKSAFDQVFVTDADLTMIERFFNESLDALRNVLKRFISGGSGVYGTITWQLEMPSRFDDNLLESIKSSANSFLVNSIIGKWCEITANDKVKEYADNAAALLLDIKDKAFFKKKPTRTKIS</sequence>
<evidence type="ECO:0000313" key="2">
    <source>
        <dbReference type="Proteomes" id="UP000284548"/>
    </source>
</evidence>
<dbReference type="Proteomes" id="UP000284548">
    <property type="component" value="Unassembled WGS sequence"/>
</dbReference>
<evidence type="ECO:0000313" key="1">
    <source>
        <dbReference type="EMBL" id="RHH81439.1"/>
    </source>
</evidence>
<dbReference type="EMBL" id="QRKB01000025">
    <property type="protein sequence ID" value="RHH81439.1"/>
    <property type="molecule type" value="Genomic_DNA"/>
</dbReference>
<gene>
    <name evidence="1" type="ORF">DW192_10280</name>
</gene>
<dbReference type="AlphaFoldDB" id="A0A3R6EDQ8"/>
<accession>A0A3R6EDQ8</accession>
<name>A0A3R6EDQ8_9BACT</name>